<feature type="compositionally biased region" description="Pro residues" evidence="1">
    <location>
        <begin position="342"/>
        <end position="355"/>
    </location>
</feature>
<organism evidence="2 3">
    <name type="scientific">Ustilago trichophora</name>
    <dbReference type="NCBI Taxonomy" id="86804"/>
    <lineage>
        <taxon>Eukaryota</taxon>
        <taxon>Fungi</taxon>
        <taxon>Dikarya</taxon>
        <taxon>Basidiomycota</taxon>
        <taxon>Ustilaginomycotina</taxon>
        <taxon>Ustilaginomycetes</taxon>
        <taxon>Ustilaginales</taxon>
        <taxon>Ustilaginaceae</taxon>
        <taxon>Ustilago</taxon>
    </lineage>
</organism>
<evidence type="ECO:0000313" key="3">
    <source>
        <dbReference type="Proteomes" id="UP000324022"/>
    </source>
</evidence>
<evidence type="ECO:0008006" key="4">
    <source>
        <dbReference type="Google" id="ProtNLM"/>
    </source>
</evidence>
<evidence type="ECO:0000256" key="1">
    <source>
        <dbReference type="SAM" id="MobiDB-lite"/>
    </source>
</evidence>
<feature type="compositionally biased region" description="Low complexity" evidence="1">
    <location>
        <begin position="28"/>
        <end position="38"/>
    </location>
</feature>
<evidence type="ECO:0000313" key="2">
    <source>
        <dbReference type="EMBL" id="SPO25267.1"/>
    </source>
</evidence>
<dbReference type="EMBL" id="OOIN01000010">
    <property type="protein sequence ID" value="SPO25267.1"/>
    <property type="molecule type" value="Genomic_DNA"/>
</dbReference>
<feature type="region of interest" description="Disordered" evidence="1">
    <location>
        <begin position="1"/>
        <end position="41"/>
    </location>
</feature>
<sequence length="355" mass="39328">MHRPPSKRRRFTQEPLEDDSLTSHVFASSSSGQPSTSSTLRPCSFEITLNHDSELKRSLRFHPRPSSADSSSAWGSRLVTWTDSTNRHSITTSHYDAVHLLTDLPTKSILSTTKSVVEMDNDTGWSDLDSDSEDLFYMTPLEVSTFIHNKAKAKLNAQHSLRLANLGSPSPSPSSSSGCDPEDETIGLEKSQFELMAKTARILSTSSNPAMLELKILANHGGDARFGFLRKDQDSRWNGVWEALNKCKGELGYEDALQLVQPNKTVEHYVKDKKKQGGGGLVAYEDSDSESEPELEAPSEEKALIKPSENQKGEEDNQAKLKKQKQAERLARAKEWLKTRSKPPPPPPPPPPSPP</sequence>
<gene>
    <name evidence="2" type="ORF">UTRI_02616_B</name>
</gene>
<feature type="compositionally biased region" description="Acidic residues" evidence="1">
    <location>
        <begin position="285"/>
        <end position="298"/>
    </location>
</feature>
<feature type="region of interest" description="Disordered" evidence="1">
    <location>
        <begin position="163"/>
        <end position="184"/>
    </location>
</feature>
<dbReference type="Proteomes" id="UP000324022">
    <property type="component" value="Unassembled WGS sequence"/>
</dbReference>
<feature type="region of interest" description="Disordered" evidence="1">
    <location>
        <begin position="274"/>
        <end position="355"/>
    </location>
</feature>
<dbReference type="AlphaFoldDB" id="A0A5C3E6Q7"/>
<proteinExistence type="predicted"/>
<keyword evidence="3" id="KW-1185">Reference proteome</keyword>
<reference evidence="2 3" key="1">
    <citation type="submission" date="2018-03" db="EMBL/GenBank/DDBJ databases">
        <authorList>
            <person name="Guldener U."/>
        </authorList>
    </citation>
    <scope>NUCLEOTIDE SEQUENCE [LARGE SCALE GENOMIC DNA]</scope>
    <source>
        <strain evidence="2 3">NBRC100155</strain>
    </source>
</reference>
<feature type="compositionally biased region" description="Basic residues" evidence="1">
    <location>
        <begin position="1"/>
        <end position="10"/>
    </location>
</feature>
<protein>
    <recommendedName>
        <fullName evidence="4">SURP motif domain-containing protein</fullName>
    </recommendedName>
</protein>
<dbReference type="OrthoDB" id="2552978at2759"/>
<feature type="compositionally biased region" description="Basic and acidic residues" evidence="1">
    <location>
        <begin position="299"/>
        <end position="338"/>
    </location>
</feature>
<accession>A0A5C3E6Q7</accession>
<name>A0A5C3E6Q7_9BASI</name>